<keyword evidence="3 5" id="KW-1133">Transmembrane helix</keyword>
<gene>
    <name evidence="6" type="ORF">PML95_09070</name>
</gene>
<sequence length="181" mass="20206">MLSLIIILTLLFTVHTGVRRGAVLQGVYTLGYLFSFIYAAKNYIKYVDKLELLIPYPQPTPESKLLFFSPDVFFDLDRYFYAGVSFLILLVIGWAITRLIGILCYKLTFARIPETLNATVGGGLALAVSLIAWGTVLSLVAMIPLDIVQNTLQGSRLAQGLIEHIPYFSNKIMLLWSSVPK</sequence>
<feature type="transmembrane region" description="Helical" evidence="5">
    <location>
        <begin position="116"/>
        <end position="143"/>
    </location>
</feature>
<dbReference type="Proteomes" id="UP001179600">
    <property type="component" value="Chromosome"/>
</dbReference>
<dbReference type="InterPro" id="IPR003825">
    <property type="entry name" value="Colicin-V_CvpA"/>
</dbReference>
<protein>
    <submittedName>
        <fullName evidence="6">CvpA family protein</fullName>
    </submittedName>
</protein>
<dbReference type="PANTHER" id="PTHR37306:SF1">
    <property type="entry name" value="COLICIN V PRODUCTION PROTEIN"/>
    <property type="match status" value="1"/>
</dbReference>
<keyword evidence="4 5" id="KW-0472">Membrane</keyword>
<name>A0AAE9XFT9_9ENTE</name>
<evidence type="ECO:0000256" key="1">
    <source>
        <dbReference type="ARBA" id="ARBA00004141"/>
    </source>
</evidence>
<evidence type="ECO:0000256" key="3">
    <source>
        <dbReference type="ARBA" id="ARBA00022989"/>
    </source>
</evidence>
<evidence type="ECO:0000256" key="2">
    <source>
        <dbReference type="ARBA" id="ARBA00022692"/>
    </source>
</evidence>
<dbReference type="GO" id="GO:0009403">
    <property type="term" value="P:toxin biosynthetic process"/>
    <property type="evidence" value="ECO:0007669"/>
    <property type="project" value="InterPro"/>
</dbReference>
<dbReference type="GO" id="GO:0016020">
    <property type="term" value="C:membrane"/>
    <property type="evidence" value="ECO:0007669"/>
    <property type="project" value="UniProtKB-SubCell"/>
</dbReference>
<evidence type="ECO:0000313" key="6">
    <source>
        <dbReference type="EMBL" id="WCG22527.1"/>
    </source>
</evidence>
<organism evidence="6 7">
    <name type="scientific">Vagococcus lutrae</name>
    <dbReference type="NCBI Taxonomy" id="81947"/>
    <lineage>
        <taxon>Bacteria</taxon>
        <taxon>Bacillati</taxon>
        <taxon>Bacillota</taxon>
        <taxon>Bacilli</taxon>
        <taxon>Lactobacillales</taxon>
        <taxon>Enterococcaceae</taxon>
        <taxon>Vagococcus</taxon>
    </lineage>
</organism>
<dbReference type="EMBL" id="CP116507">
    <property type="protein sequence ID" value="WCG22527.1"/>
    <property type="molecule type" value="Genomic_DNA"/>
</dbReference>
<proteinExistence type="predicted"/>
<evidence type="ECO:0000256" key="5">
    <source>
        <dbReference type="SAM" id="Phobius"/>
    </source>
</evidence>
<feature type="transmembrane region" description="Helical" evidence="5">
    <location>
        <begin position="79"/>
        <end position="104"/>
    </location>
</feature>
<evidence type="ECO:0000256" key="4">
    <source>
        <dbReference type="ARBA" id="ARBA00023136"/>
    </source>
</evidence>
<reference evidence="6" key="1">
    <citation type="submission" date="2023-01" db="EMBL/GenBank/DDBJ databases">
        <title>Oxazolidinone resistance genes in florfenicol resistant enterococci from beef cattle and veal calves at slaughter.</title>
        <authorList>
            <person name="Biggel M."/>
        </authorList>
    </citation>
    <scope>NUCLEOTIDE SEQUENCE</scope>
    <source>
        <strain evidence="6">K204-1</strain>
    </source>
</reference>
<dbReference type="AlphaFoldDB" id="A0AAE9XFT9"/>
<evidence type="ECO:0000313" key="7">
    <source>
        <dbReference type="Proteomes" id="UP001179600"/>
    </source>
</evidence>
<comment type="subcellular location">
    <subcellularLocation>
        <location evidence="1">Membrane</location>
        <topology evidence="1">Multi-pass membrane protein</topology>
    </subcellularLocation>
</comment>
<dbReference type="PANTHER" id="PTHR37306">
    <property type="entry name" value="COLICIN V PRODUCTION PROTEIN"/>
    <property type="match status" value="1"/>
</dbReference>
<dbReference type="Pfam" id="PF02674">
    <property type="entry name" value="Colicin_V"/>
    <property type="match status" value="1"/>
</dbReference>
<dbReference type="RefSeq" id="WP_126760617.1">
    <property type="nucleotide sequence ID" value="NZ_CP116507.1"/>
</dbReference>
<accession>A0AAE9XFT9</accession>
<keyword evidence="2 5" id="KW-0812">Transmembrane</keyword>